<feature type="transmembrane region" description="Helical" evidence="7">
    <location>
        <begin position="140"/>
        <end position="159"/>
    </location>
</feature>
<dbReference type="InterPro" id="IPR002771">
    <property type="entry name" value="Multi_antbiot-R_MarC"/>
</dbReference>
<comment type="subcellular location">
    <subcellularLocation>
        <location evidence="1 7">Cell membrane</location>
        <topology evidence="1 7">Multi-pass membrane protein</topology>
    </subcellularLocation>
</comment>
<evidence type="ECO:0000256" key="1">
    <source>
        <dbReference type="ARBA" id="ARBA00004651"/>
    </source>
</evidence>
<evidence type="ECO:0000256" key="2">
    <source>
        <dbReference type="ARBA" id="ARBA00009784"/>
    </source>
</evidence>
<keyword evidence="3" id="KW-1003">Cell membrane</keyword>
<protein>
    <recommendedName>
        <fullName evidence="7">UPF0056 membrane protein</fullName>
    </recommendedName>
</protein>
<dbReference type="AlphaFoldDB" id="A0A2X4PJX7"/>
<evidence type="ECO:0000256" key="3">
    <source>
        <dbReference type="ARBA" id="ARBA00022475"/>
    </source>
</evidence>
<dbReference type="RefSeq" id="WP_023941331.1">
    <property type="nucleotide sequence ID" value="NZ_JQJB01000006.1"/>
</dbReference>
<dbReference type="GO" id="GO:0005886">
    <property type="term" value="C:plasma membrane"/>
    <property type="evidence" value="ECO:0007669"/>
    <property type="project" value="UniProtKB-SubCell"/>
</dbReference>
<keyword evidence="9" id="KW-1185">Reference proteome</keyword>
<feature type="transmembrane region" description="Helical" evidence="7">
    <location>
        <begin position="16"/>
        <end position="40"/>
    </location>
</feature>
<organism evidence="8 9">
    <name type="scientific">Porphyromonas crevioricanis</name>
    <dbReference type="NCBI Taxonomy" id="393921"/>
    <lineage>
        <taxon>Bacteria</taxon>
        <taxon>Pseudomonadati</taxon>
        <taxon>Bacteroidota</taxon>
        <taxon>Bacteroidia</taxon>
        <taxon>Bacteroidales</taxon>
        <taxon>Porphyromonadaceae</taxon>
        <taxon>Porphyromonas</taxon>
    </lineage>
</organism>
<dbReference type="PANTHER" id="PTHR33508:SF1">
    <property type="entry name" value="UPF0056 MEMBRANE PROTEIN YHCE"/>
    <property type="match status" value="1"/>
</dbReference>
<feature type="transmembrane region" description="Helical" evidence="7">
    <location>
        <begin position="52"/>
        <end position="75"/>
    </location>
</feature>
<feature type="transmembrane region" description="Helical" evidence="7">
    <location>
        <begin position="81"/>
        <end position="102"/>
    </location>
</feature>
<evidence type="ECO:0000256" key="4">
    <source>
        <dbReference type="ARBA" id="ARBA00022692"/>
    </source>
</evidence>
<dbReference type="Pfam" id="PF01914">
    <property type="entry name" value="MarC"/>
    <property type="match status" value="1"/>
</dbReference>
<comment type="similarity">
    <text evidence="2 7">Belongs to the UPF0056 (MarC) family.</text>
</comment>
<evidence type="ECO:0000256" key="5">
    <source>
        <dbReference type="ARBA" id="ARBA00022989"/>
    </source>
</evidence>
<keyword evidence="6 7" id="KW-0472">Membrane</keyword>
<evidence type="ECO:0000256" key="6">
    <source>
        <dbReference type="ARBA" id="ARBA00023136"/>
    </source>
</evidence>
<accession>A0A2X4PJX7</accession>
<evidence type="ECO:0000313" key="8">
    <source>
        <dbReference type="EMBL" id="SQH72575.1"/>
    </source>
</evidence>
<keyword evidence="5 7" id="KW-1133">Transmembrane helix</keyword>
<proteinExistence type="inferred from homology"/>
<name>A0A2X4PJX7_9PORP</name>
<keyword evidence="4 7" id="KW-0812">Transmembrane</keyword>
<reference evidence="8 9" key="1">
    <citation type="submission" date="2018-06" db="EMBL/GenBank/DDBJ databases">
        <authorList>
            <consortium name="Pathogen Informatics"/>
            <person name="Doyle S."/>
        </authorList>
    </citation>
    <scope>NUCLEOTIDE SEQUENCE [LARGE SCALE GENOMIC DNA]</scope>
    <source>
        <strain evidence="8 9">NCTC12858</strain>
    </source>
</reference>
<dbReference type="Proteomes" id="UP000249300">
    <property type="component" value="Chromosome 1"/>
</dbReference>
<dbReference type="EMBL" id="LS483447">
    <property type="protein sequence ID" value="SQH72575.1"/>
    <property type="molecule type" value="Genomic_DNA"/>
</dbReference>
<dbReference type="KEGG" id="pcre:NCTC12858_00399"/>
<feature type="transmembrane region" description="Helical" evidence="7">
    <location>
        <begin position="180"/>
        <end position="201"/>
    </location>
</feature>
<feature type="transmembrane region" description="Helical" evidence="7">
    <location>
        <begin position="114"/>
        <end position="134"/>
    </location>
</feature>
<evidence type="ECO:0000313" key="9">
    <source>
        <dbReference type="Proteomes" id="UP000249300"/>
    </source>
</evidence>
<evidence type="ECO:0000256" key="7">
    <source>
        <dbReference type="RuleBase" id="RU362048"/>
    </source>
</evidence>
<sequence>MWNEFLADLESFDLRAIFSAFMILFVAIDIIGAIPIVLSLKTQGKTISPNRISLYSGVMLIAFLFVGEPMLGFFGVDISSFGVAGAVVLFVLAVEMIFGIQVFKDDGPSNSSTIVPLVFPLFAGAASFTTMLTLRADGFAVINILCALLINVLAIFLMLKYVGPVEKFLGEGGVYILRKFFGVLLLAISVKFFTGNLLKIIDMSSSADESATRTEQLQTTPSEVPVQADTTVLSAFLRK</sequence>
<gene>
    <name evidence="8" type="primary">yhgN</name>
    <name evidence="8" type="ORF">NCTC12858_00399</name>
</gene>
<dbReference type="PANTHER" id="PTHR33508">
    <property type="entry name" value="UPF0056 MEMBRANE PROTEIN YHCE"/>
    <property type="match status" value="1"/>
</dbReference>
<dbReference type="OrthoDB" id="978595at2"/>